<reference evidence="2 3" key="1">
    <citation type="journal article" date="2014" name="BMC Genomics">
        <title>Comparison of environmental and isolate Sulfobacillus genomes reveals diverse carbon, sulfur, nitrogen, and hydrogen metabolisms.</title>
        <authorList>
            <person name="Justice N.B."/>
            <person name="Norman A."/>
            <person name="Brown C.T."/>
            <person name="Singh A."/>
            <person name="Thomas B.C."/>
            <person name="Banfield J.F."/>
        </authorList>
    </citation>
    <scope>NUCLEOTIDE SEQUENCE [LARGE SCALE GENOMIC DNA]</scope>
    <source>
        <strain evidence="2">AMDSBA1</strain>
    </source>
</reference>
<sequence length="370" mass="42024">MNWMDTVPLWDHHCHLIVGRKRADDMKSFAYALSEAPESYPLADIQETVVYWRALAVAARELGTEVDATMVQHALKDRDFSDYASRLLHQAGYNKLLVDTGFVPPGACTLKEMEALLTMSISPIFRIERAAEAVFSQFDSVGDWIHFLKGSLKALRAEGYVGVKSIVAYRSGLNIAQVRHEDAQAAFECMKRRGQNRLTDASLLNYLLWELAPILIEETLPIQFHTGYGDRDMDLSQGNPLLLRNFLETFTPHGLKVLLLHTYPYHREAGYLASVYPAVYFDVSLALPLAASGSRRIVAEALELAPASRFLFASDAHSRPESFALAAQLWRESLKKYCEYLVTEHHLLPQVVEKWVEMMAWQNCRRVYQI</sequence>
<comment type="caution">
    <text evidence="2">The sequence shown here is derived from an EMBL/GenBank/DDBJ whole genome shotgun (WGS) entry which is preliminary data.</text>
</comment>
<dbReference type="Proteomes" id="UP000242699">
    <property type="component" value="Unassembled WGS sequence"/>
</dbReference>
<name>A0A2T2WVG4_9FIRM</name>
<dbReference type="AlphaFoldDB" id="A0A2T2WVG4"/>
<protein>
    <submittedName>
        <fullName evidence="2">Hydrolase</fullName>
    </submittedName>
</protein>
<evidence type="ECO:0000313" key="2">
    <source>
        <dbReference type="EMBL" id="PSR26237.1"/>
    </source>
</evidence>
<accession>A0A2T2WVG4</accession>
<dbReference type="SUPFAM" id="SSF51556">
    <property type="entry name" value="Metallo-dependent hydrolases"/>
    <property type="match status" value="1"/>
</dbReference>
<dbReference type="PANTHER" id="PTHR43383">
    <property type="entry name" value="NODULIN 6"/>
    <property type="match status" value="1"/>
</dbReference>
<evidence type="ECO:0000259" key="1">
    <source>
        <dbReference type="Pfam" id="PF04909"/>
    </source>
</evidence>
<dbReference type="PANTHER" id="PTHR43383:SF2">
    <property type="entry name" value="AMIDOHYDROLASE 2 FAMILY PROTEIN"/>
    <property type="match status" value="1"/>
</dbReference>
<dbReference type="GO" id="GO:0016787">
    <property type="term" value="F:hydrolase activity"/>
    <property type="evidence" value="ECO:0007669"/>
    <property type="project" value="UniProtKB-KW"/>
</dbReference>
<organism evidence="2 3">
    <name type="scientific">Sulfobacillus benefaciens</name>
    <dbReference type="NCBI Taxonomy" id="453960"/>
    <lineage>
        <taxon>Bacteria</taxon>
        <taxon>Bacillati</taxon>
        <taxon>Bacillota</taxon>
        <taxon>Clostridia</taxon>
        <taxon>Eubacteriales</taxon>
        <taxon>Clostridiales Family XVII. Incertae Sedis</taxon>
        <taxon>Sulfobacillus</taxon>
    </lineage>
</organism>
<evidence type="ECO:0000313" key="3">
    <source>
        <dbReference type="Proteomes" id="UP000242699"/>
    </source>
</evidence>
<proteinExistence type="predicted"/>
<dbReference type="InterPro" id="IPR006680">
    <property type="entry name" value="Amidohydro-rel"/>
</dbReference>
<dbReference type="EMBL" id="PXYT01000039">
    <property type="protein sequence ID" value="PSR26237.1"/>
    <property type="molecule type" value="Genomic_DNA"/>
</dbReference>
<dbReference type="Gene3D" id="3.20.20.140">
    <property type="entry name" value="Metal-dependent hydrolases"/>
    <property type="match status" value="1"/>
</dbReference>
<gene>
    <name evidence="2" type="ORF">C7B43_14455</name>
</gene>
<dbReference type="Pfam" id="PF04909">
    <property type="entry name" value="Amidohydro_2"/>
    <property type="match status" value="1"/>
</dbReference>
<feature type="domain" description="Amidohydrolase-related" evidence="1">
    <location>
        <begin position="204"/>
        <end position="369"/>
    </location>
</feature>
<dbReference type="InterPro" id="IPR032466">
    <property type="entry name" value="Metal_Hydrolase"/>
</dbReference>
<keyword evidence="2" id="KW-0378">Hydrolase</keyword>